<keyword evidence="2" id="KW-1185">Reference proteome</keyword>
<accession>A0ABT0RLE5</accession>
<dbReference type="RefSeq" id="WP_249847043.1">
    <property type="nucleotide sequence ID" value="NZ_JAMGBD010000001.1"/>
</dbReference>
<comment type="caution">
    <text evidence="1">The sequence shown here is derived from an EMBL/GenBank/DDBJ whole genome shotgun (WGS) entry which is preliminary data.</text>
</comment>
<proteinExistence type="predicted"/>
<reference evidence="1" key="1">
    <citation type="submission" date="2022-05" db="EMBL/GenBank/DDBJ databases">
        <authorList>
            <person name="Jo J.-H."/>
            <person name="Im W.-T."/>
        </authorList>
    </citation>
    <scope>NUCLEOTIDE SEQUENCE</scope>
    <source>
        <strain evidence="1">SE158</strain>
    </source>
</reference>
<gene>
    <name evidence="1" type="ORF">LZ536_04160</name>
</gene>
<dbReference type="EMBL" id="JAMGBD010000001">
    <property type="protein sequence ID" value="MCL6683099.1"/>
    <property type="molecule type" value="Genomic_DNA"/>
</dbReference>
<dbReference type="Proteomes" id="UP001165363">
    <property type="component" value="Unassembled WGS sequence"/>
</dbReference>
<name>A0ABT0RLE5_9SPHN</name>
<sequence>MNRIIAGVALATAAVPAAESEATTMRFECRAPITKPIQSTDLSGLWDVVMDVAGVPSFGLLSLGTSGTELGGSLALSAGVVVVRSLSLDGQTVTMIVASREGDVRFDGSLASDGKRMCGIVSYHRGQKFEMIAQKRADRGRGRNQ</sequence>
<protein>
    <submittedName>
        <fullName evidence="1">Uncharacterized protein</fullName>
    </submittedName>
</protein>
<evidence type="ECO:0000313" key="2">
    <source>
        <dbReference type="Proteomes" id="UP001165363"/>
    </source>
</evidence>
<organism evidence="1 2">
    <name type="scientific">Sphingomonas alba</name>
    <dbReference type="NCBI Taxonomy" id="2908208"/>
    <lineage>
        <taxon>Bacteria</taxon>
        <taxon>Pseudomonadati</taxon>
        <taxon>Pseudomonadota</taxon>
        <taxon>Alphaproteobacteria</taxon>
        <taxon>Sphingomonadales</taxon>
        <taxon>Sphingomonadaceae</taxon>
        <taxon>Sphingomonas</taxon>
    </lineage>
</organism>
<evidence type="ECO:0000313" key="1">
    <source>
        <dbReference type="EMBL" id="MCL6683099.1"/>
    </source>
</evidence>